<evidence type="ECO:0000313" key="14">
    <source>
        <dbReference type="EMBL" id="TFD97905.1"/>
    </source>
</evidence>
<dbReference type="SUPFAM" id="SSF51391">
    <property type="entry name" value="Thiamin phosphate synthase"/>
    <property type="match status" value="1"/>
</dbReference>
<dbReference type="CDD" id="cd00564">
    <property type="entry name" value="TMP_TenI"/>
    <property type="match status" value="1"/>
</dbReference>
<dbReference type="UniPathway" id="UPA00060">
    <property type="reaction ID" value="UER00141"/>
</dbReference>
<evidence type="ECO:0000256" key="3">
    <source>
        <dbReference type="ARBA" id="ARBA00022679"/>
    </source>
</evidence>
<dbReference type="InterPro" id="IPR013785">
    <property type="entry name" value="Aldolase_TIM"/>
</dbReference>
<dbReference type="GO" id="GO:0005737">
    <property type="term" value="C:cytoplasm"/>
    <property type="evidence" value="ECO:0007669"/>
    <property type="project" value="TreeGrafter"/>
</dbReference>
<evidence type="ECO:0000259" key="13">
    <source>
        <dbReference type="Pfam" id="PF02581"/>
    </source>
</evidence>
<keyword evidence="15" id="KW-1185">Reference proteome</keyword>
<evidence type="ECO:0000256" key="10">
    <source>
        <dbReference type="HAMAP-Rule" id="MF_00097"/>
    </source>
</evidence>
<dbReference type="GO" id="GO:0009229">
    <property type="term" value="P:thiamine diphosphate biosynthetic process"/>
    <property type="evidence" value="ECO:0007669"/>
    <property type="project" value="UniProtKB-UniRule"/>
</dbReference>
<feature type="binding site" evidence="10">
    <location>
        <position position="90"/>
    </location>
    <ligand>
        <name>Mg(2+)</name>
        <dbReference type="ChEBI" id="CHEBI:18420"/>
    </ligand>
</feature>
<name>A0A4Y8L5I7_9BACT</name>
<comment type="similarity">
    <text evidence="10 11">Belongs to the thiamine-phosphate synthase family.</text>
</comment>
<evidence type="ECO:0000256" key="8">
    <source>
        <dbReference type="ARBA" id="ARBA00047851"/>
    </source>
</evidence>
<dbReference type="STRING" id="1121485.GCA_000426485_02660"/>
<keyword evidence="4 10" id="KW-0479">Metal-binding</keyword>
<dbReference type="Proteomes" id="UP000297861">
    <property type="component" value="Unassembled WGS sequence"/>
</dbReference>
<feature type="binding site" evidence="10">
    <location>
        <position position="166"/>
    </location>
    <ligand>
        <name>2-[(2R,5Z)-2-carboxy-4-methylthiazol-5(2H)-ylidene]ethyl phosphate</name>
        <dbReference type="ChEBI" id="CHEBI:62899"/>
    </ligand>
</feature>
<comment type="caution">
    <text evidence="14">The sequence shown here is derived from an EMBL/GenBank/DDBJ whole genome shotgun (WGS) entry which is preliminary data.</text>
</comment>
<keyword evidence="3 10" id="KW-0808">Transferase</keyword>
<dbReference type="AlphaFoldDB" id="A0A4Y8L5I7"/>
<evidence type="ECO:0000256" key="6">
    <source>
        <dbReference type="ARBA" id="ARBA00022977"/>
    </source>
</evidence>
<evidence type="ECO:0000256" key="11">
    <source>
        <dbReference type="RuleBase" id="RU003826"/>
    </source>
</evidence>
<reference evidence="14 15" key="1">
    <citation type="submission" date="2019-03" db="EMBL/GenBank/DDBJ databases">
        <title>San Antonio Military Medical Center submission to MRSN (WRAIR), pending publication.</title>
        <authorList>
            <person name="Blyth D.M."/>
            <person name="Mccarthy S.L."/>
            <person name="Schall S.E."/>
            <person name="Stam J.A."/>
            <person name="Ong A.C."/>
            <person name="Mcgann P.T."/>
        </authorList>
    </citation>
    <scope>NUCLEOTIDE SEQUENCE [LARGE SCALE GENOMIC DNA]</scope>
    <source>
        <strain evidence="14 15">MRSN571793</strain>
    </source>
</reference>
<evidence type="ECO:0000256" key="12">
    <source>
        <dbReference type="RuleBase" id="RU004253"/>
    </source>
</evidence>
<evidence type="ECO:0000256" key="1">
    <source>
        <dbReference type="ARBA" id="ARBA00003814"/>
    </source>
</evidence>
<comment type="catalytic activity">
    <reaction evidence="8 10 11">
        <text>2-(2-carboxy-4-methylthiazol-5-yl)ethyl phosphate + 4-amino-2-methyl-5-(diphosphooxymethyl)pyrimidine + 2 H(+) = thiamine phosphate + CO2 + diphosphate</text>
        <dbReference type="Rhea" id="RHEA:47848"/>
        <dbReference type="ChEBI" id="CHEBI:15378"/>
        <dbReference type="ChEBI" id="CHEBI:16526"/>
        <dbReference type="ChEBI" id="CHEBI:33019"/>
        <dbReference type="ChEBI" id="CHEBI:37575"/>
        <dbReference type="ChEBI" id="CHEBI:57841"/>
        <dbReference type="ChEBI" id="CHEBI:62890"/>
        <dbReference type="EC" id="2.5.1.3"/>
    </reaction>
</comment>
<feature type="binding site" evidence="10">
    <location>
        <begin position="186"/>
        <end position="187"/>
    </location>
    <ligand>
        <name>2-[(2R,5Z)-2-carboxy-4-methylthiazol-5(2H)-ylidene]ethyl phosphate</name>
        <dbReference type="ChEBI" id="CHEBI:62899"/>
    </ligand>
</feature>
<dbReference type="InterPro" id="IPR022998">
    <property type="entry name" value="ThiamineP_synth_TenI"/>
</dbReference>
<keyword evidence="5 10" id="KW-0460">Magnesium</keyword>
<dbReference type="PANTHER" id="PTHR20857">
    <property type="entry name" value="THIAMINE-PHOSPHATE PYROPHOSPHORYLASE"/>
    <property type="match status" value="1"/>
</dbReference>
<dbReference type="Gene3D" id="3.20.20.70">
    <property type="entry name" value="Aldolase class I"/>
    <property type="match status" value="1"/>
</dbReference>
<dbReference type="RefSeq" id="WP_026626532.1">
    <property type="nucleotide sequence ID" value="NZ_JAWZLG010000103.1"/>
</dbReference>
<sequence>MKDLDLSLYLVTDRSLSLNRPLEYIVEEAVKGGVTMVQLREKTCSSKEFYELAIRLKNCLKPFNIPLIINDRLDIALACDAEGLHIGQGDIPYDIARKLLGKDKIIGLSVENIQDAIDANKLDVDYIGISPVFSTPTKTDTAQAIGLEGVRQITQISKHRSVGIGGINRANAHDIIKCGADGISVVSAIMSADDPRSAAYELSELIECRG</sequence>
<protein>
    <recommendedName>
        <fullName evidence="10">Thiamine-phosphate synthase</fullName>
        <shortName evidence="10">TP synthase</shortName>
        <shortName evidence="10">TPS</shortName>
        <ecNumber evidence="10">2.5.1.3</ecNumber>
    </recommendedName>
    <alternativeName>
        <fullName evidence="10">Thiamine-phosphate pyrophosphorylase</fullName>
        <shortName evidence="10">TMP pyrophosphorylase</shortName>
        <shortName evidence="10">TMP-PPase</shortName>
    </alternativeName>
</protein>
<feature type="binding site" evidence="10">
    <location>
        <begin position="135"/>
        <end position="137"/>
    </location>
    <ligand>
        <name>2-[(2R,5Z)-2-carboxy-4-methylthiazol-5(2H)-ylidene]ethyl phosphate</name>
        <dbReference type="ChEBI" id="CHEBI:62899"/>
    </ligand>
</feature>
<feature type="domain" description="Thiamine phosphate synthase/TenI" evidence="13">
    <location>
        <begin position="8"/>
        <end position="189"/>
    </location>
</feature>
<feature type="binding site" evidence="10">
    <location>
        <position position="71"/>
    </location>
    <ligand>
        <name>Mg(2+)</name>
        <dbReference type="ChEBI" id="CHEBI:18420"/>
    </ligand>
</feature>
<dbReference type="GO" id="GO:0000287">
    <property type="term" value="F:magnesium ion binding"/>
    <property type="evidence" value="ECO:0007669"/>
    <property type="project" value="UniProtKB-UniRule"/>
</dbReference>
<feature type="binding site" evidence="10">
    <location>
        <begin position="38"/>
        <end position="42"/>
    </location>
    <ligand>
        <name>4-amino-2-methyl-5-(diphosphooxymethyl)pyrimidine</name>
        <dbReference type="ChEBI" id="CHEBI:57841"/>
    </ligand>
</feature>
<comment type="function">
    <text evidence="1 10">Condenses 4-methyl-5-(beta-hydroxyethyl)thiazole monophosphate (THZ-P) and 2-methyl-4-amino-5-hydroxymethyl pyrimidine pyrophosphate (HMP-PP) to form thiamine monophosphate (TMP).</text>
</comment>
<dbReference type="GO" id="GO:0004789">
    <property type="term" value="F:thiamine-phosphate diphosphorylase activity"/>
    <property type="evidence" value="ECO:0007669"/>
    <property type="project" value="UniProtKB-UniRule"/>
</dbReference>
<evidence type="ECO:0000256" key="4">
    <source>
        <dbReference type="ARBA" id="ARBA00022723"/>
    </source>
</evidence>
<feature type="binding site" evidence="10">
    <location>
        <position position="109"/>
    </location>
    <ligand>
        <name>4-amino-2-methyl-5-(diphosphooxymethyl)pyrimidine</name>
        <dbReference type="ChEBI" id="CHEBI:57841"/>
    </ligand>
</feature>
<dbReference type="FunFam" id="3.20.20.70:FF:000096">
    <property type="entry name" value="Thiamine-phosphate synthase"/>
    <property type="match status" value="1"/>
</dbReference>
<feature type="binding site" evidence="10">
    <location>
        <position position="70"/>
    </location>
    <ligand>
        <name>4-amino-2-methyl-5-(diphosphooxymethyl)pyrimidine</name>
        <dbReference type="ChEBI" id="CHEBI:57841"/>
    </ligand>
</feature>
<feature type="binding site" evidence="10">
    <location>
        <position position="138"/>
    </location>
    <ligand>
        <name>4-amino-2-methyl-5-(diphosphooxymethyl)pyrimidine</name>
        <dbReference type="ChEBI" id="CHEBI:57841"/>
    </ligand>
</feature>
<evidence type="ECO:0000313" key="15">
    <source>
        <dbReference type="Proteomes" id="UP000297861"/>
    </source>
</evidence>
<organism evidence="14 15">
    <name type="scientific">Dysgonomonas capnocytophagoides</name>
    <dbReference type="NCBI Taxonomy" id="45254"/>
    <lineage>
        <taxon>Bacteria</taxon>
        <taxon>Pseudomonadati</taxon>
        <taxon>Bacteroidota</taxon>
        <taxon>Bacteroidia</taxon>
        <taxon>Bacteroidales</taxon>
        <taxon>Dysgonomonadaceae</taxon>
        <taxon>Dysgonomonas</taxon>
    </lineage>
</organism>
<evidence type="ECO:0000256" key="7">
    <source>
        <dbReference type="ARBA" id="ARBA00047334"/>
    </source>
</evidence>
<dbReference type="HAMAP" id="MF_00097">
    <property type="entry name" value="TMP_synthase"/>
    <property type="match status" value="1"/>
</dbReference>
<dbReference type="EC" id="2.5.1.3" evidence="10"/>
<comment type="catalytic activity">
    <reaction evidence="9 10 11">
        <text>2-[(2R,5Z)-2-carboxy-4-methylthiazol-5(2H)-ylidene]ethyl phosphate + 4-amino-2-methyl-5-(diphosphooxymethyl)pyrimidine + 2 H(+) = thiamine phosphate + CO2 + diphosphate</text>
        <dbReference type="Rhea" id="RHEA:47844"/>
        <dbReference type="ChEBI" id="CHEBI:15378"/>
        <dbReference type="ChEBI" id="CHEBI:16526"/>
        <dbReference type="ChEBI" id="CHEBI:33019"/>
        <dbReference type="ChEBI" id="CHEBI:37575"/>
        <dbReference type="ChEBI" id="CHEBI:57841"/>
        <dbReference type="ChEBI" id="CHEBI:62899"/>
        <dbReference type="EC" id="2.5.1.3"/>
    </reaction>
</comment>
<evidence type="ECO:0000256" key="5">
    <source>
        <dbReference type="ARBA" id="ARBA00022842"/>
    </source>
</evidence>
<dbReference type="Pfam" id="PF02581">
    <property type="entry name" value="TMP-TENI"/>
    <property type="match status" value="1"/>
</dbReference>
<comment type="cofactor">
    <cofactor evidence="10">
        <name>Mg(2+)</name>
        <dbReference type="ChEBI" id="CHEBI:18420"/>
    </cofactor>
    <text evidence="10">Binds 1 Mg(2+) ion per subunit.</text>
</comment>
<comment type="catalytic activity">
    <reaction evidence="7 10 11">
        <text>4-methyl-5-(2-phosphooxyethyl)-thiazole + 4-amino-2-methyl-5-(diphosphooxymethyl)pyrimidine + H(+) = thiamine phosphate + diphosphate</text>
        <dbReference type="Rhea" id="RHEA:22328"/>
        <dbReference type="ChEBI" id="CHEBI:15378"/>
        <dbReference type="ChEBI" id="CHEBI:33019"/>
        <dbReference type="ChEBI" id="CHEBI:37575"/>
        <dbReference type="ChEBI" id="CHEBI:57841"/>
        <dbReference type="ChEBI" id="CHEBI:58296"/>
        <dbReference type="EC" id="2.5.1.3"/>
    </reaction>
</comment>
<dbReference type="OrthoDB" id="9812206at2"/>
<dbReference type="InterPro" id="IPR036206">
    <property type="entry name" value="ThiamineP_synth_sf"/>
</dbReference>
<dbReference type="NCBIfam" id="TIGR00693">
    <property type="entry name" value="thiE"/>
    <property type="match status" value="1"/>
</dbReference>
<keyword evidence="6 10" id="KW-0784">Thiamine biosynthesis</keyword>
<evidence type="ECO:0000256" key="9">
    <source>
        <dbReference type="ARBA" id="ARBA00047883"/>
    </source>
</evidence>
<evidence type="ECO:0000256" key="2">
    <source>
        <dbReference type="ARBA" id="ARBA00005165"/>
    </source>
</evidence>
<dbReference type="PANTHER" id="PTHR20857:SF23">
    <property type="entry name" value="THIAMINE BIOSYNTHETIC BIFUNCTIONAL ENZYME"/>
    <property type="match status" value="1"/>
</dbReference>
<dbReference type="EMBL" id="SOML01000002">
    <property type="protein sequence ID" value="TFD97905.1"/>
    <property type="molecule type" value="Genomic_DNA"/>
</dbReference>
<proteinExistence type="inferred from homology"/>
<dbReference type="GO" id="GO:0009228">
    <property type="term" value="P:thiamine biosynthetic process"/>
    <property type="evidence" value="ECO:0007669"/>
    <property type="project" value="UniProtKB-KW"/>
</dbReference>
<dbReference type="InterPro" id="IPR034291">
    <property type="entry name" value="TMP_synthase"/>
</dbReference>
<comment type="pathway">
    <text evidence="2 10 12">Cofactor biosynthesis; thiamine diphosphate biosynthesis; thiamine phosphate from 4-amino-2-methyl-5-diphosphomethylpyrimidine and 4-methyl-5-(2-phosphoethyl)-thiazole: step 1/1.</text>
</comment>
<accession>A0A4Y8L5I7</accession>
<gene>
    <name evidence="10" type="primary">thiE</name>
    <name evidence="14" type="ORF">E2605_04615</name>
</gene>